<feature type="transmembrane region" description="Helical" evidence="1">
    <location>
        <begin position="12"/>
        <end position="35"/>
    </location>
</feature>
<keyword evidence="1" id="KW-0472">Membrane</keyword>
<sequence length="89" mass="10128">MPPRRLGPLGEVLLNIWRLVFTLIVIAVFVVAWLVQSEVIKTPKWARDWSGETPEVQRQYATALMTPVCLVFLFFAVAGFAQLRRDNVA</sequence>
<accession>A0A5C6GDA7</accession>
<evidence type="ECO:0000313" key="2">
    <source>
        <dbReference type="EMBL" id="TWU73903.1"/>
    </source>
</evidence>
<keyword evidence="1" id="KW-0812">Transmembrane</keyword>
<feature type="transmembrane region" description="Helical" evidence="1">
    <location>
        <begin position="60"/>
        <end position="81"/>
    </location>
</feature>
<dbReference type="AlphaFoldDB" id="A0A5C6GDA7"/>
<comment type="caution">
    <text evidence="2">The sequence shown here is derived from an EMBL/GenBank/DDBJ whole genome shotgun (WGS) entry which is preliminary data.</text>
</comment>
<proteinExistence type="predicted"/>
<name>A0A5C6GDA7_METRR</name>
<reference evidence="3" key="1">
    <citation type="submission" date="2018-12" db="EMBL/GenBank/DDBJ databases">
        <title>The complete genome of Metarhizium rileyi, a key fungal pathogen of Lepidoptera.</title>
        <authorList>
            <person name="Binneck E."/>
            <person name="Lastra C.C.L."/>
            <person name="Sosa-Gomez D.R."/>
        </authorList>
    </citation>
    <scope>NUCLEOTIDE SEQUENCE [LARGE SCALE GENOMIC DNA]</scope>
    <source>
        <strain evidence="3">Cep018-CH2</strain>
    </source>
</reference>
<protein>
    <submittedName>
        <fullName evidence="2">Uncharacterized protein</fullName>
    </submittedName>
</protein>
<organism evidence="2 3">
    <name type="scientific">Metarhizium rileyi (strain RCEF 4871)</name>
    <name type="common">Nomuraea rileyi</name>
    <dbReference type="NCBI Taxonomy" id="1649241"/>
    <lineage>
        <taxon>Eukaryota</taxon>
        <taxon>Fungi</taxon>
        <taxon>Dikarya</taxon>
        <taxon>Ascomycota</taxon>
        <taxon>Pezizomycotina</taxon>
        <taxon>Sordariomycetes</taxon>
        <taxon>Hypocreomycetidae</taxon>
        <taxon>Hypocreales</taxon>
        <taxon>Clavicipitaceae</taxon>
        <taxon>Metarhizium</taxon>
    </lineage>
</organism>
<evidence type="ECO:0000313" key="3">
    <source>
        <dbReference type="Proteomes" id="UP000317257"/>
    </source>
</evidence>
<evidence type="ECO:0000256" key="1">
    <source>
        <dbReference type="SAM" id="Phobius"/>
    </source>
</evidence>
<dbReference type="EMBL" id="SBHS01000014">
    <property type="protein sequence ID" value="TWU73903.1"/>
    <property type="molecule type" value="Genomic_DNA"/>
</dbReference>
<keyword evidence="1" id="KW-1133">Transmembrane helix</keyword>
<dbReference type="Proteomes" id="UP000317257">
    <property type="component" value="Unassembled WGS sequence"/>
</dbReference>
<gene>
    <name evidence="2" type="ORF">ED733_003535</name>
</gene>